<accession>A0ABW0L0V3</accession>
<evidence type="ECO:0000256" key="9">
    <source>
        <dbReference type="ARBA" id="ARBA00023237"/>
    </source>
</evidence>
<reference evidence="16" key="1">
    <citation type="journal article" date="2019" name="Int. J. Syst. Evol. Microbiol.">
        <title>The Global Catalogue of Microorganisms (GCM) 10K type strain sequencing project: providing services to taxonomists for standard genome sequencing and annotation.</title>
        <authorList>
            <consortium name="The Broad Institute Genomics Platform"/>
            <consortium name="The Broad Institute Genome Sequencing Center for Infectious Disease"/>
            <person name="Wu L."/>
            <person name="Ma J."/>
        </authorList>
    </citation>
    <scope>NUCLEOTIDE SEQUENCE [LARGE SCALE GENOMIC DNA]</scope>
    <source>
        <strain evidence="16">KACC 12649</strain>
    </source>
</reference>
<dbReference type="InterPro" id="IPR010104">
    <property type="entry name" value="TonB_rcpt_bac"/>
</dbReference>
<keyword evidence="7 10" id="KW-0472">Membrane</keyword>
<dbReference type="InterPro" id="IPR037066">
    <property type="entry name" value="Plug_dom_sf"/>
</dbReference>
<organism evidence="15 16">
    <name type="scientific">Massilia niabensis</name>
    <dbReference type="NCBI Taxonomy" id="544910"/>
    <lineage>
        <taxon>Bacteria</taxon>
        <taxon>Pseudomonadati</taxon>
        <taxon>Pseudomonadota</taxon>
        <taxon>Betaproteobacteria</taxon>
        <taxon>Burkholderiales</taxon>
        <taxon>Oxalobacteraceae</taxon>
        <taxon>Telluria group</taxon>
        <taxon>Massilia</taxon>
    </lineage>
</organism>
<feature type="chain" id="PRO_5046792456" evidence="12">
    <location>
        <begin position="28"/>
        <end position="988"/>
    </location>
</feature>
<dbReference type="RefSeq" id="WP_379781060.1">
    <property type="nucleotide sequence ID" value="NZ_JBHSMU010000005.1"/>
</dbReference>
<proteinExistence type="inferred from homology"/>
<evidence type="ECO:0000256" key="12">
    <source>
        <dbReference type="SAM" id="SignalP"/>
    </source>
</evidence>
<dbReference type="InterPro" id="IPR039426">
    <property type="entry name" value="TonB-dep_rcpt-like"/>
</dbReference>
<evidence type="ECO:0000256" key="4">
    <source>
        <dbReference type="ARBA" id="ARBA00022452"/>
    </source>
</evidence>
<dbReference type="PANTHER" id="PTHR40980">
    <property type="entry name" value="PLUG DOMAIN-CONTAINING PROTEIN"/>
    <property type="match status" value="1"/>
</dbReference>
<dbReference type="InterPro" id="IPR012910">
    <property type="entry name" value="Plug_dom"/>
</dbReference>
<dbReference type="SUPFAM" id="SSF56935">
    <property type="entry name" value="Porins"/>
    <property type="match status" value="1"/>
</dbReference>
<feature type="domain" description="TonB-dependent receptor-like beta-barrel" evidence="13">
    <location>
        <begin position="466"/>
        <end position="954"/>
    </location>
</feature>
<dbReference type="Gene3D" id="2.40.170.20">
    <property type="entry name" value="TonB-dependent receptor, beta-barrel domain"/>
    <property type="match status" value="1"/>
</dbReference>
<evidence type="ECO:0000256" key="7">
    <source>
        <dbReference type="ARBA" id="ARBA00023136"/>
    </source>
</evidence>
<evidence type="ECO:0000313" key="15">
    <source>
        <dbReference type="EMBL" id="MFC5459319.1"/>
    </source>
</evidence>
<dbReference type="InterPro" id="IPR000531">
    <property type="entry name" value="Beta-barrel_TonB"/>
</dbReference>
<feature type="signal peptide" evidence="12">
    <location>
        <begin position="1"/>
        <end position="27"/>
    </location>
</feature>
<keyword evidence="12" id="KW-0732">Signal</keyword>
<dbReference type="PANTHER" id="PTHR40980:SF3">
    <property type="entry name" value="TONB-DEPENDENT RECEPTOR-LIKE BETA-BARREL DOMAIN-CONTAINING PROTEIN"/>
    <property type="match status" value="1"/>
</dbReference>
<dbReference type="Gene3D" id="2.170.130.10">
    <property type="entry name" value="TonB-dependent receptor, plug domain"/>
    <property type="match status" value="1"/>
</dbReference>
<keyword evidence="6 11" id="KW-0798">TonB box</keyword>
<keyword evidence="16" id="KW-1185">Reference proteome</keyword>
<evidence type="ECO:0000256" key="6">
    <source>
        <dbReference type="ARBA" id="ARBA00023077"/>
    </source>
</evidence>
<dbReference type="InterPro" id="IPR036942">
    <property type="entry name" value="Beta-barrel_TonB_sf"/>
</dbReference>
<gene>
    <name evidence="15" type="ORF">ACFPN5_05810</name>
</gene>
<dbReference type="NCBIfam" id="TIGR01782">
    <property type="entry name" value="TonB-Xanth-Caul"/>
    <property type="match status" value="1"/>
</dbReference>
<sequence>MKQETGNKHLRLTVFALAAAMAANSQAQQAEPLEPVNVVKVTGFRASLDSALTAKKNSDGIVDVIKAEDIAKFPDANLAESLQRVPGVSLARGEGGEGRQITVRGLNAGFTRVRINGIEGMSMTGASDINGNSNRSRGFDFSVFASELFNSLEVRKTSEAAVEEGSLGATVDLRTGRPFDFKGRTVNIGVQESWNSVSRKAQPRFTGLVSDRWDTAWGKFGALVSAAHSKRRATEEGYEAVDLYPASFDDGFCSPLGAAPQVPGNNAVKGVTAADCGFGVPRTSNPAAYNAVMGRTDNFGGTVATPAAGSGSFHPRIPRFRRSQTDYERTGLTGSFQWRPKSGTEVNLDLMYGKFANKRYDNYLGAISFGRSLAAANGKPQTSILEAHFNDQGSWDYGRFNGVDVRTEGLLDVYTTKFRQNVLSASHKITDTLKVDVLHGVSNTSLDNPMRATVMFDAPNVNGFSFDFRDNRNVPALNYGIDPSNPNSFTFANTEPNGTWHGQFFGRYLQSGNKLKTDAVNLAWEMNDRLTLKTGVSRRSNLWTNYEVGNGSSGGLNLPAGVGMADISRQISGFGRGLDGSGFPSSWAAVDLNKLLAVHNIECHCAAVPGSEFNLSTAGTTRIGERIDAVYAMADFNYDLFGVGLRGNAGVRGVETTATSSTPVNVGGGMQFVTVAKKYRDWLPALNLTAQLPKDVFLRFSAGKTLARPEYGDLRPSASVNHQFQTVSVGNPTLDPIRARTYDLQAEWYYDKNAMVSVGYFRKEIGTFIQNVQQRQVYSSLGFPNELLTAGGCSITGGTPACGVLPDTTVVVNRKFNTPGGPLNGLEFNLQAPFNFLPGIGKNFGLLANHTRVKSKIHYIVRPDNLTTPANEEVTDVADFTGLSPRAHNLTLYYDDPKFSARVSAAHRSSYILAVLGDINGHDYTVVDGSTSIDFSVSYNLTPQLRLSFEGQNLTDTPLRYGRDTGRNDTLLYVHSGRTFVLGANYKF</sequence>
<evidence type="ECO:0000256" key="10">
    <source>
        <dbReference type="PROSITE-ProRule" id="PRU01360"/>
    </source>
</evidence>
<feature type="domain" description="TonB-dependent receptor plug" evidence="14">
    <location>
        <begin position="55"/>
        <end position="167"/>
    </location>
</feature>
<dbReference type="EMBL" id="JBHSMU010000005">
    <property type="protein sequence ID" value="MFC5459319.1"/>
    <property type="molecule type" value="Genomic_DNA"/>
</dbReference>
<keyword evidence="9 10" id="KW-0998">Cell outer membrane</keyword>
<dbReference type="PROSITE" id="PS52016">
    <property type="entry name" value="TONB_DEPENDENT_REC_3"/>
    <property type="match status" value="1"/>
</dbReference>
<evidence type="ECO:0000259" key="14">
    <source>
        <dbReference type="Pfam" id="PF07715"/>
    </source>
</evidence>
<comment type="subcellular location">
    <subcellularLocation>
        <location evidence="1 10">Cell outer membrane</location>
        <topology evidence="1 10">Multi-pass membrane protein</topology>
    </subcellularLocation>
</comment>
<name>A0ABW0L0V3_9BURK</name>
<keyword evidence="8 15" id="KW-0675">Receptor</keyword>
<dbReference type="Proteomes" id="UP001596050">
    <property type="component" value="Unassembled WGS sequence"/>
</dbReference>
<evidence type="ECO:0000256" key="11">
    <source>
        <dbReference type="RuleBase" id="RU003357"/>
    </source>
</evidence>
<evidence type="ECO:0000256" key="5">
    <source>
        <dbReference type="ARBA" id="ARBA00022692"/>
    </source>
</evidence>
<evidence type="ECO:0000256" key="1">
    <source>
        <dbReference type="ARBA" id="ARBA00004571"/>
    </source>
</evidence>
<keyword evidence="5 10" id="KW-0812">Transmembrane</keyword>
<dbReference type="Pfam" id="PF07715">
    <property type="entry name" value="Plug"/>
    <property type="match status" value="1"/>
</dbReference>
<evidence type="ECO:0000259" key="13">
    <source>
        <dbReference type="Pfam" id="PF00593"/>
    </source>
</evidence>
<evidence type="ECO:0000313" key="16">
    <source>
        <dbReference type="Proteomes" id="UP001596050"/>
    </source>
</evidence>
<protein>
    <submittedName>
        <fullName evidence="15">TonB-dependent receptor</fullName>
    </submittedName>
</protein>
<comment type="caution">
    <text evidence="15">The sequence shown here is derived from an EMBL/GenBank/DDBJ whole genome shotgun (WGS) entry which is preliminary data.</text>
</comment>
<evidence type="ECO:0000256" key="2">
    <source>
        <dbReference type="ARBA" id="ARBA00009810"/>
    </source>
</evidence>
<evidence type="ECO:0000256" key="8">
    <source>
        <dbReference type="ARBA" id="ARBA00023170"/>
    </source>
</evidence>
<keyword evidence="4 10" id="KW-1134">Transmembrane beta strand</keyword>
<comment type="similarity">
    <text evidence="2 10 11">Belongs to the TonB-dependent receptor family.</text>
</comment>
<keyword evidence="3 10" id="KW-0813">Transport</keyword>
<evidence type="ECO:0000256" key="3">
    <source>
        <dbReference type="ARBA" id="ARBA00022448"/>
    </source>
</evidence>
<dbReference type="CDD" id="cd01347">
    <property type="entry name" value="ligand_gated_channel"/>
    <property type="match status" value="1"/>
</dbReference>
<dbReference type="Pfam" id="PF00593">
    <property type="entry name" value="TonB_dep_Rec_b-barrel"/>
    <property type="match status" value="1"/>
</dbReference>